<dbReference type="InterPro" id="IPR022572">
    <property type="entry name" value="DNA_rep/recomb_RecO_N"/>
</dbReference>
<evidence type="ECO:0000256" key="4">
    <source>
        <dbReference type="ARBA" id="ARBA00023172"/>
    </source>
</evidence>
<keyword evidence="10" id="KW-1185">Reference proteome</keyword>
<keyword evidence="3 7" id="KW-0227">DNA damage</keyword>
<dbReference type="EMBL" id="FWWY01000001">
    <property type="protein sequence ID" value="SMC02482.1"/>
    <property type="molecule type" value="Genomic_DNA"/>
</dbReference>
<gene>
    <name evidence="7" type="primary">recO</name>
    <name evidence="9" type="ORF">SAMN00768000_0617</name>
</gene>
<dbReference type="PANTHER" id="PTHR33991:SF1">
    <property type="entry name" value="DNA REPAIR PROTEIN RECO"/>
    <property type="match status" value="1"/>
</dbReference>
<dbReference type="RefSeq" id="WP_020376489.1">
    <property type="nucleotide sequence ID" value="NZ_FWWY01000001.1"/>
</dbReference>
<comment type="similarity">
    <text evidence="1 7">Belongs to the RecO family.</text>
</comment>
<proteinExistence type="inferred from homology"/>
<dbReference type="STRING" id="28034.BFX07_04650"/>
<dbReference type="SUPFAM" id="SSF57863">
    <property type="entry name" value="ArfGap/RecO-like zinc finger"/>
    <property type="match status" value="1"/>
</dbReference>
<evidence type="ECO:0000313" key="10">
    <source>
        <dbReference type="Proteomes" id="UP000192660"/>
    </source>
</evidence>
<evidence type="ECO:0000256" key="7">
    <source>
        <dbReference type="HAMAP-Rule" id="MF_00201"/>
    </source>
</evidence>
<dbReference type="InterPro" id="IPR042242">
    <property type="entry name" value="RecO_C"/>
</dbReference>
<dbReference type="InterPro" id="IPR012340">
    <property type="entry name" value="NA-bd_OB-fold"/>
</dbReference>
<keyword evidence="5 7" id="KW-0234">DNA repair</keyword>
<dbReference type="GO" id="GO:0006310">
    <property type="term" value="P:DNA recombination"/>
    <property type="evidence" value="ECO:0007669"/>
    <property type="project" value="UniProtKB-UniRule"/>
</dbReference>
<dbReference type="InterPro" id="IPR037278">
    <property type="entry name" value="ARFGAP/RecO"/>
</dbReference>
<evidence type="ECO:0000256" key="3">
    <source>
        <dbReference type="ARBA" id="ARBA00022763"/>
    </source>
</evidence>
<dbReference type="SUPFAM" id="SSF50249">
    <property type="entry name" value="Nucleic acid-binding proteins"/>
    <property type="match status" value="1"/>
</dbReference>
<reference evidence="10" key="1">
    <citation type="submission" date="2017-04" db="EMBL/GenBank/DDBJ databases">
        <authorList>
            <person name="Varghese N."/>
            <person name="Submissions S."/>
        </authorList>
    </citation>
    <scope>NUCLEOTIDE SEQUENCE [LARGE SCALE GENOMIC DNA]</scope>
    <source>
        <strain evidence="10">DSM 9293</strain>
    </source>
</reference>
<dbReference type="Proteomes" id="UP000192660">
    <property type="component" value="Unassembled WGS sequence"/>
</dbReference>
<evidence type="ECO:0000256" key="6">
    <source>
        <dbReference type="ARBA" id="ARBA00033409"/>
    </source>
</evidence>
<dbReference type="Pfam" id="PF11967">
    <property type="entry name" value="RecO_N"/>
    <property type="match status" value="1"/>
</dbReference>
<evidence type="ECO:0000256" key="5">
    <source>
        <dbReference type="ARBA" id="ARBA00023204"/>
    </source>
</evidence>
<keyword evidence="4 7" id="KW-0233">DNA recombination</keyword>
<dbReference type="Gene3D" id="2.40.50.140">
    <property type="entry name" value="Nucleic acid-binding proteins"/>
    <property type="match status" value="1"/>
</dbReference>
<evidence type="ECO:0000259" key="8">
    <source>
        <dbReference type="Pfam" id="PF11967"/>
    </source>
</evidence>
<protein>
    <recommendedName>
        <fullName evidence="2 7">DNA repair protein RecO</fullName>
    </recommendedName>
    <alternativeName>
        <fullName evidence="6 7">Recombination protein O</fullName>
    </alternativeName>
</protein>
<feature type="domain" description="DNA replication/recombination mediator RecO N-terminal" evidence="8">
    <location>
        <begin position="1"/>
        <end position="79"/>
    </location>
</feature>
<evidence type="ECO:0000256" key="2">
    <source>
        <dbReference type="ARBA" id="ARBA00021310"/>
    </source>
</evidence>
<dbReference type="GO" id="GO:0043590">
    <property type="term" value="C:bacterial nucleoid"/>
    <property type="evidence" value="ECO:0007669"/>
    <property type="project" value="TreeGrafter"/>
</dbReference>
<accession>A0A1W1W8F7</accession>
<dbReference type="Pfam" id="PF02565">
    <property type="entry name" value="RecO_C"/>
    <property type="match status" value="1"/>
</dbReference>
<dbReference type="GO" id="GO:0006302">
    <property type="term" value="P:double-strand break repair"/>
    <property type="evidence" value="ECO:0007669"/>
    <property type="project" value="TreeGrafter"/>
</dbReference>
<dbReference type="HAMAP" id="MF_00201">
    <property type="entry name" value="RecO"/>
    <property type="match status" value="1"/>
</dbReference>
<sequence>MAQYQDHMLILKSRPYREADLLLTLFGIKSGKIGAVAKGARRPKSRLAGIYPLSYAVCQIYHGRSNLDTLTAVDLVDGFPSLQKDLDKLSWAMFLADFVDEMFQERDANPAVVPWLIAAWERLGVAPGSLSIALTASWHLLKLAGYTPKWDTCEICHKPPVPPTVVVDWENDVLYCHEHSPASHRENNHYGHFGMEISFGTLRTWQQWMTLDVSKIGNYDAKGLIAEQLFALFGRYVESHIGRMPRSLQFVREVENMVEKERNKPL</sequence>
<dbReference type="AlphaFoldDB" id="A0A1W1W8F7"/>
<dbReference type="InterPro" id="IPR003717">
    <property type="entry name" value="RecO"/>
</dbReference>
<name>A0A1W1W8F7_SULTA</name>
<comment type="function">
    <text evidence="7">Involved in DNA repair and RecF pathway recombination.</text>
</comment>
<evidence type="ECO:0000313" key="9">
    <source>
        <dbReference type="EMBL" id="SMC02482.1"/>
    </source>
</evidence>
<dbReference type="Gene3D" id="1.20.1440.120">
    <property type="entry name" value="Recombination protein O, C-terminal domain"/>
    <property type="match status" value="1"/>
</dbReference>
<evidence type="ECO:0000256" key="1">
    <source>
        <dbReference type="ARBA" id="ARBA00007452"/>
    </source>
</evidence>
<dbReference type="OrthoDB" id="9797083at2"/>
<organism evidence="9 10">
    <name type="scientific">Sulfobacillus thermosulfidooxidans (strain DSM 9293 / VKM B-1269 / AT-1)</name>
    <dbReference type="NCBI Taxonomy" id="929705"/>
    <lineage>
        <taxon>Bacteria</taxon>
        <taxon>Bacillati</taxon>
        <taxon>Bacillota</taxon>
        <taxon>Clostridia</taxon>
        <taxon>Eubacteriales</taxon>
        <taxon>Clostridiales Family XVII. Incertae Sedis</taxon>
        <taxon>Sulfobacillus</taxon>
    </lineage>
</organism>
<dbReference type="PANTHER" id="PTHR33991">
    <property type="entry name" value="DNA REPAIR PROTEIN RECO"/>
    <property type="match status" value="1"/>
</dbReference>
<dbReference type="NCBIfam" id="TIGR00613">
    <property type="entry name" value="reco"/>
    <property type="match status" value="1"/>
</dbReference>